<dbReference type="SMART" id="SM00320">
    <property type="entry name" value="WD40"/>
    <property type="match status" value="6"/>
</dbReference>
<keyword evidence="2" id="KW-0539">Nucleus</keyword>
<keyword evidence="9" id="KW-1185">Reference proteome</keyword>
<dbReference type="InterPro" id="IPR001680">
    <property type="entry name" value="WD40_rpt"/>
</dbReference>
<evidence type="ECO:0000313" key="7">
    <source>
        <dbReference type="EMBL" id="CAK8987211.1"/>
    </source>
</evidence>
<feature type="domain" description="PARP catalytic" evidence="6">
    <location>
        <begin position="106"/>
        <end position="330"/>
    </location>
</feature>
<evidence type="ECO:0000259" key="6">
    <source>
        <dbReference type="PROSITE" id="PS51059"/>
    </source>
</evidence>
<dbReference type="InterPro" id="IPR012317">
    <property type="entry name" value="Poly(ADP-ribose)pol_cat_dom"/>
</dbReference>
<dbReference type="Pfam" id="PF02825">
    <property type="entry name" value="WWE"/>
    <property type="match status" value="1"/>
</dbReference>
<dbReference type="InterPro" id="IPR037197">
    <property type="entry name" value="WWE_dom_sf"/>
</dbReference>
<evidence type="ECO:0000256" key="1">
    <source>
        <dbReference type="ARBA" id="ARBA00004123"/>
    </source>
</evidence>
<evidence type="ECO:0000313" key="8">
    <source>
        <dbReference type="EMBL" id="CAK8987451.1"/>
    </source>
</evidence>
<dbReference type="SUPFAM" id="SSF50978">
    <property type="entry name" value="WD40 repeat-like"/>
    <property type="match status" value="1"/>
</dbReference>
<protein>
    <recommendedName>
        <fullName evidence="4">Poly [ADP-ribose] polymerase</fullName>
        <shortName evidence="4">PARP</shortName>
        <ecNumber evidence="4">2.4.2.-</ecNumber>
    </recommendedName>
</protein>
<organism evidence="7 9">
    <name type="scientific">Durusdinium trenchii</name>
    <dbReference type="NCBI Taxonomy" id="1381693"/>
    <lineage>
        <taxon>Eukaryota</taxon>
        <taxon>Sar</taxon>
        <taxon>Alveolata</taxon>
        <taxon>Dinophyceae</taxon>
        <taxon>Suessiales</taxon>
        <taxon>Symbiodiniaceae</taxon>
        <taxon>Durusdinium</taxon>
    </lineage>
</organism>
<dbReference type="EMBL" id="CAXAMN010000237">
    <property type="protein sequence ID" value="CAK8987211.1"/>
    <property type="molecule type" value="Genomic_DNA"/>
</dbReference>
<proteinExistence type="inferred from homology"/>
<gene>
    <name evidence="7" type="ORF">CCMP2556_LOCUS793</name>
    <name evidence="8" type="ORF">CCMP2556_LOCUS880</name>
</gene>
<sequence length="675" mass="74093">MGGRLGLGRQEEQVDGSTIQNIAYQYAPNWEWQGDDGIYVPYESSVALKLEKAHSKMKENSVDRVAVGPGTVDVRAMVQETPAPADGANALSVPVARRKVRRKTREEAKRGLAEPSWIHQEEEVIIAEVEAEHAEAELVRKNFFGEGGLDSQQWGIVSIQRVQNQPLREAYCIEKQLMLRERGDEQLNEQLLLHGTRSSDPQSIIEDRDGFMVEKGAERAFYGQGCYFAELAQYAHHYSYGAQGSHQLLFVDVLCGIVYEMGEELDRAGTKCNRAWLRSNGYDSVCGGPHQPNQKGPGANHSRLHVVYRANQTYPRFLVTYKSIVPRALLSARAPCRKRTSTSGRTSLAPPKAPSMRFTPADVKVSHHEQILAVAWLEDQLCLATVSAVLWDCSAGIRLELPHAAQRAAWSASGQLALAQKNRRLLLLDAFCEQIPIASEHPSLIQSLCWCGEDLLATGSKDSKVRIFTAESKEKLHEYTHSSPVLSMAFAPCGRPTLAVGGSDGKLCLLSTNSGTPERIVELGNWLTALAWSANGERLAAGCDDGKVHIFRSGAEERAIAHEERVCSLTFHPDPGVPIVAAGAVNGKIRLVNTTGGAETVARGEEVATSATWNAAGDALAVGCEGGTLRILFFKSEEKAKREVIKKEREVGQGCEAKLRWSDELLSREHLQVMI</sequence>
<dbReference type="Gene3D" id="2.130.10.10">
    <property type="entry name" value="YVTN repeat-like/Quinoprotein amine dehydrogenase"/>
    <property type="match status" value="2"/>
</dbReference>
<dbReference type="SUPFAM" id="SSF117839">
    <property type="entry name" value="WWE domain"/>
    <property type="match status" value="1"/>
</dbReference>
<dbReference type="Gene3D" id="3.30.720.50">
    <property type="match status" value="1"/>
</dbReference>
<name>A0ABP0HAI4_9DINO</name>
<evidence type="ECO:0000256" key="4">
    <source>
        <dbReference type="RuleBase" id="RU362114"/>
    </source>
</evidence>
<accession>A0ABP0HAI4</accession>
<dbReference type="Pfam" id="PF00400">
    <property type="entry name" value="WD40"/>
    <property type="match status" value="2"/>
</dbReference>
<dbReference type="EMBL" id="CAXAMN010000281">
    <property type="protein sequence ID" value="CAK8987451.1"/>
    <property type="molecule type" value="Genomic_DNA"/>
</dbReference>
<dbReference type="InterPro" id="IPR051712">
    <property type="entry name" value="ARTD-AVP"/>
</dbReference>
<reference evidence="7 9" key="1">
    <citation type="submission" date="2024-02" db="EMBL/GenBank/DDBJ databases">
        <authorList>
            <person name="Chen Y."/>
            <person name="Shah S."/>
            <person name="Dougan E. K."/>
            <person name="Thang M."/>
            <person name="Chan C."/>
        </authorList>
    </citation>
    <scope>NUCLEOTIDE SEQUENCE [LARGE SCALE GENOMIC DNA]</scope>
</reference>
<comment type="subcellular location">
    <subcellularLocation>
        <location evidence="1">Nucleus</location>
    </subcellularLocation>
</comment>
<evidence type="ECO:0000313" key="9">
    <source>
        <dbReference type="Proteomes" id="UP001642484"/>
    </source>
</evidence>
<keyword evidence="4" id="KW-0808">Transferase</keyword>
<evidence type="ECO:0000256" key="2">
    <source>
        <dbReference type="ARBA" id="ARBA00023242"/>
    </source>
</evidence>
<dbReference type="Gene3D" id="3.90.228.10">
    <property type="match status" value="1"/>
</dbReference>
<evidence type="ECO:0000256" key="3">
    <source>
        <dbReference type="ARBA" id="ARBA00024347"/>
    </source>
</evidence>
<dbReference type="EC" id="2.4.2.-" evidence="4"/>
<keyword evidence="4" id="KW-0520">NAD</keyword>
<dbReference type="PROSITE" id="PS51059">
    <property type="entry name" value="PARP_CATALYTIC"/>
    <property type="match status" value="1"/>
</dbReference>
<dbReference type="Proteomes" id="UP001642484">
    <property type="component" value="Unassembled WGS sequence"/>
</dbReference>
<dbReference type="PANTHER" id="PTHR45740:SF2">
    <property type="entry name" value="POLY [ADP-RIBOSE] POLYMERASE"/>
    <property type="match status" value="1"/>
</dbReference>
<comment type="similarity">
    <text evidence="3">Belongs to the ARTD/PARP family.</text>
</comment>
<evidence type="ECO:0000259" key="5">
    <source>
        <dbReference type="PROSITE" id="PS50918"/>
    </source>
</evidence>
<dbReference type="PANTHER" id="PTHR45740">
    <property type="entry name" value="POLY [ADP-RIBOSE] POLYMERASE"/>
    <property type="match status" value="1"/>
</dbReference>
<comment type="caution">
    <text evidence="7">The sequence shown here is derived from an EMBL/GenBank/DDBJ whole genome shotgun (WGS) entry which is preliminary data.</text>
</comment>
<dbReference type="InterPro" id="IPR036322">
    <property type="entry name" value="WD40_repeat_dom_sf"/>
</dbReference>
<dbReference type="InterPro" id="IPR015943">
    <property type="entry name" value="WD40/YVTN_repeat-like_dom_sf"/>
</dbReference>
<dbReference type="Pfam" id="PF00644">
    <property type="entry name" value="PARP"/>
    <property type="match status" value="1"/>
</dbReference>
<feature type="domain" description="WWE" evidence="5">
    <location>
        <begin position="15"/>
        <end position="102"/>
    </location>
</feature>
<dbReference type="InterPro" id="IPR004170">
    <property type="entry name" value="WWE_dom"/>
</dbReference>
<keyword evidence="4" id="KW-0328">Glycosyltransferase</keyword>
<dbReference type="SUPFAM" id="SSF56399">
    <property type="entry name" value="ADP-ribosylation"/>
    <property type="match status" value="1"/>
</dbReference>
<dbReference type="PROSITE" id="PS50918">
    <property type="entry name" value="WWE"/>
    <property type="match status" value="1"/>
</dbReference>